<evidence type="ECO:0000313" key="3">
    <source>
        <dbReference type="Proteomes" id="UP001143480"/>
    </source>
</evidence>
<reference evidence="2" key="1">
    <citation type="journal article" date="2014" name="Int. J. Syst. Evol. Microbiol.">
        <title>Complete genome sequence of Corynebacterium casei LMG S-19264T (=DSM 44701T), isolated from a smear-ripened cheese.</title>
        <authorList>
            <consortium name="US DOE Joint Genome Institute (JGI-PGF)"/>
            <person name="Walter F."/>
            <person name="Albersmeier A."/>
            <person name="Kalinowski J."/>
            <person name="Ruckert C."/>
        </authorList>
    </citation>
    <scope>NUCLEOTIDE SEQUENCE</scope>
    <source>
        <strain evidence="2">VKM Ac-1321</strain>
    </source>
</reference>
<dbReference type="InterPro" id="IPR037401">
    <property type="entry name" value="SnoaL-like"/>
</dbReference>
<dbReference type="AlphaFoldDB" id="A0A9W6NRF8"/>
<dbReference type="Pfam" id="PF12680">
    <property type="entry name" value="SnoaL_2"/>
    <property type="match status" value="1"/>
</dbReference>
<dbReference type="SUPFAM" id="SSF54427">
    <property type="entry name" value="NTF2-like"/>
    <property type="match status" value="1"/>
</dbReference>
<evidence type="ECO:0000313" key="2">
    <source>
        <dbReference type="EMBL" id="GLL06358.1"/>
    </source>
</evidence>
<dbReference type="Proteomes" id="UP001143480">
    <property type="component" value="Unassembled WGS sequence"/>
</dbReference>
<dbReference type="InterPro" id="IPR032710">
    <property type="entry name" value="NTF2-like_dom_sf"/>
</dbReference>
<sequence length="127" mass="13683">MTGEAVTAVRATPLADLVRTYYDNIDAGDVPAALACFASTAVYRRPGYPALVGRAAIEAFYAATRVVGPGRHSIEVTVEDGDEVAVRGRFDGTRTSGEALNVRWADFWRVADGRVVERNSYFDAPVA</sequence>
<comment type="caution">
    <text evidence="2">The sequence shown here is derived from an EMBL/GenBank/DDBJ whole genome shotgun (WGS) entry which is preliminary data.</text>
</comment>
<dbReference type="RefSeq" id="WP_246656413.1">
    <property type="nucleotide sequence ID" value="NZ_BAAAXA010000001.1"/>
</dbReference>
<evidence type="ECO:0000259" key="1">
    <source>
        <dbReference type="Pfam" id="PF12680"/>
    </source>
</evidence>
<organism evidence="2 3">
    <name type="scientific">Dactylosporangium matsuzakiense</name>
    <dbReference type="NCBI Taxonomy" id="53360"/>
    <lineage>
        <taxon>Bacteria</taxon>
        <taxon>Bacillati</taxon>
        <taxon>Actinomycetota</taxon>
        <taxon>Actinomycetes</taxon>
        <taxon>Micromonosporales</taxon>
        <taxon>Micromonosporaceae</taxon>
        <taxon>Dactylosporangium</taxon>
    </lineage>
</organism>
<accession>A0A9W6NRF8</accession>
<dbReference type="EMBL" id="BSFP01000072">
    <property type="protein sequence ID" value="GLL06358.1"/>
    <property type="molecule type" value="Genomic_DNA"/>
</dbReference>
<reference evidence="2" key="2">
    <citation type="submission" date="2023-01" db="EMBL/GenBank/DDBJ databases">
        <authorList>
            <person name="Sun Q."/>
            <person name="Evtushenko L."/>
        </authorList>
    </citation>
    <scope>NUCLEOTIDE SEQUENCE</scope>
    <source>
        <strain evidence="2">VKM Ac-1321</strain>
    </source>
</reference>
<protein>
    <recommendedName>
        <fullName evidence="1">SnoaL-like domain-containing protein</fullName>
    </recommendedName>
</protein>
<gene>
    <name evidence="2" type="ORF">GCM10017581_081080</name>
</gene>
<keyword evidence="3" id="KW-1185">Reference proteome</keyword>
<proteinExistence type="predicted"/>
<feature type="domain" description="SnoaL-like" evidence="1">
    <location>
        <begin position="18"/>
        <end position="117"/>
    </location>
</feature>
<name>A0A9W6NRF8_9ACTN</name>
<dbReference type="Gene3D" id="3.10.450.50">
    <property type="match status" value="1"/>
</dbReference>